<dbReference type="Proteomes" id="UP000617555">
    <property type="component" value="Unassembled WGS sequence"/>
</dbReference>
<gene>
    <name evidence="2" type="ORF">GCM10011607_13690</name>
</gene>
<dbReference type="PANTHER" id="PTHR38032:SF1">
    <property type="entry name" value="RNA-BINDING PROTEIN KHPB N-TERMINAL DOMAIN-CONTAINING PROTEIN"/>
    <property type="match status" value="1"/>
</dbReference>
<dbReference type="InterPro" id="IPR046866">
    <property type="entry name" value="FapA_N"/>
</dbReference>
<comment type="caution">
    <text evidence="2">The sequence shown here is derived from an EMBL/GenBank/DDBJ whole genome shotgun (WGS) entry which is preliminary data.</text>
</comment>
<evidence type="ECO:0000313" key="3">
    <source>
        <dbReference type="Proteomes" id="UP000617555"/>
    </source>
</evidence>
<feature type="domain" description="Flagellar Assembly Protein A N-terminal region" evidence="1">
    <location>
        <begin position="84"/>
        <end position="261"/>
    </location>
</feature>
<dbReference type="InterPro" id="IPR016098">
    <property type="entry name" value="CAP/MinC_C"/>
</dbReference>
<dbReference type="InterPro" id="IPR036145">
    <property type="entry name" value="MinC_C_sf"/>
</dbReference>
<sequence>MLDPSVIALSADKSKAELRLVPNTHGPIATEDIDGLLKQANFAMLHPIESAINKAVSEVNALCGQKPGDHELFFAIAERKDGSVSITVSDDKMQASMKITSAWGGKDMALADILNTLKSKKIKMGLSKPKIMALMQRLSILPPGESCEGVIACGKPAVNGENAIITRKVALARERLLQPQEREDGSVDMRNLGALITVKPNDVLMVKTMATIGTPGFNVHGDVLHQIPGKDKPMEPGKGTSLHPKDPNKLIATLSGQPVENRKGMQVDDILQIKDVDVRYGHVNFKGSILITGDVHEGMEVKATGDVTVMGFVESASIEAQGDVIVSKGVIGRLIKDQELSTHIKASGQICAQFVQYSRLEAQGSILVTKQLLHSHTTSGDTITVSDTQSRRGDLVGGIATAEKGIRAIAFGATASTKTELYCAMHQTELKQQLKELDSSIKEMVVAGLELEARLRKLPPKTEWQNDAGMIEQVKMMLDQKNKMAAERVKEEIEYTQQQNEVDGYFDNYFIKAEKHIFTNVEIHIGNAFNRTQREHGPCVVKNVNQELSFDYSSR</sequence>
<organism evidence="2 3">
    <name type="scientific">Shewanella inventionis</name>
    <dbReference type="NCBI Taxonomy" id="1738770"/>
    <lineage>
        <taxon>Bacteria</taxon>
        <taxon>Pseudomonadati</taxon>
        <taxon>Pseudomonadota</taxon>
        <taxon>Gammaproteobacteria</taxon>
        <taxon>Alteromonadales</taxon>
        <taxon>Shewanellaceae</taxon>
        <taxon>Shewanella</taxon>
    </lineage>
</organism>
<evidence type="ECO:0000259" key="1">
    <source>
        <dbReference type="Pfam" id="PF20250"/>
    </source>
</evidence>
<dbReference type="EMBL" id="BMII01000009">
    <property type="protein sequence ID" value="GGB54388.1"/>
    <property type="molecule type" value="Genomic_DNA"/>
</dbReference>
<dbReference type="Pfam" id="PF03961">
    <property type="entry name" value="FapA"/>
    <property type="match status" value="1"/>
</dbReference>
<evidence type="ECO:0000313" key="2">
    <source>
        <dbReference type="EMBL" id="GGB54388.1"/>
    </source>
</evidence>
<dbReference type="RefSeq" id="WP_188738315.1">
    <property type="nucleotide sequence ID" value="NZ_BMII01000009.1"/>
</dbReference>
<dbReference type="Gene3D" id="2.160.20.70">
    <property type="match status" value="1"/>
</dbReference>
<name>A0ABQ1IWL3_9GAMM</name>
<dbReference type="InterPro" id="IPR005646">
    <property type="entry name" value="FapA"/>
</dbReference>
<protein>
    <recommendedName>
        <fullName evidence="1">Flagellar Assembly Protein A N-terminal region domain-containing protein</fullName>
    </recommendedName>
</protein>
<reference evidence="3" key="1">
    <citation type="journal article" date="2019" name="Int. J. Syst. Evol. Microbiol.">
        <title>The Global Catalogue of Microorganisms (GCM) 10K type strain sequencing project: providing services to taxonomists for standard genome sequencing and annotation.</title>
        <authorList>
            <consortium name="The Broad Institute Genomics Platform"/>
            <consortium name="The Broad Institute Genome Sequencing Center for Infectious Disease"/>
            <person name="Wu L."/>
            <person name="Ma J."/>
        </authorList>
    </citation>
    <scope>NUCLEOTIDE SEQUENCE [LARGE SCALE GENOMIC DNA]</scope>
    <source>
        <strain evidence="3">CGMCC 1.15339</strain>
    </source>
</reference>
<dbReference type="InterPro" id="IPR046865">
    <property type="entry name" value="FapA_b_solenoid"/>
</dbReference>
<proteinExistence type="predicted"/>
<dbReference type="PANTHER" id="PTHR38032">
    <property type="entry name" value="POLYMERASE-RELATED"/>
    <property type="match status" value="1"/>
</dbReference>
<dbReference type="SUPFAM" id="SSF63848">
    <property type="entry name" value="Cell-division inhibitor MinC, C-terminal domain"/>
    <property type="match status" value="1"/>
</dbReference>
<accession>A0ABQ1IWL3</accession>
<keyword evidence="3" id="KW-1185">Reference proteome</keyword>
<dbReference type="Pfam" id="PF20250">
    <property type="entry name" value="FapA_N"/>
    <property type="match status" value="1"/>
</dbReference>